<evidence type="ECO:0000256" key="10">
    <source>
        <dbReference type="SAM" id="MobiDB-lite"/>
    </source>
</evidence>
<dbReference type="SMART" id="SM00008">
    <property type="entry name" value="HormR"/>
    <property type="match status" value="1"/>
</dbReference>
<comment type="subcellular location">
    <subcellularLocation>
        <location evidence="1">Cell membrane</location>
        <topology evidence="1">Multi-pass membrane protein</topology>
    </subcellularLocation>
</comment>
<feature type="transmembrane region" description="Helical" evidence="11">
    <location>
        <begin position="64"/>
        <end position="87"/>
    </location>
</feature>
<dbReference type="PANTHER" id="PTHR45620">
    <property type="entry name" value="PDF RECEPTOR-LIKE PROTEIN-RELATED"/>
    <property type="match status" value="1"/>
</dbReference>
<evidence type="ECO:0000256" key="11">
    <source>
        <dbReference type="SAM" id="Phobius"/>
    </source>
</evidence>
<dbReference type="GO" id="GO:0005886">
    <property type="term" value="C:plasma membrane"/>
    <property type="evidence" value="ECO:0007669"/>
    <property type="project" value="UniProtKB-SubCell"/>
</dbReference>
<name>A0A7D9IPB0_PARCT</name>
<dbReference type="Pfam" id="PF00002">
    <property type="entry name" value="7tm_2"/>
    <property type="match status" value="1"/>
</dbReference>
<accession>A0A7D9IPB0</accession>
<comment type="similarity">
    <text evidence="2">Belongs to the G-protein coupled receptor 2 family.</text>
</comment>
<evidence type="ECO:0000256" key="3">
    <source>
        <dbReference type="ARBA" id="ARBA00022475"/>
    </source>
</evidence>
<feature type="transmembrane region" description="Helical" evidence="11">
    <location>
        <begin position="99"/>
        <end position="116"/>
    </location>
</feature>
<dbReference type="GO" id="GO:0008528">
    <property type="term" value="F:G protein-coupled peptide receptor activity"/>
    <property type="evidence" value="ECO:0007669"/>
    <property type="project" value="TreeGrafter"/>
</dbReference>
<keyword evidence="5 11" id="KW-1133">Transmembrane helix</keyword>
<dbReference type="InterPro" id="IPR001879">
    <property type="entry name" value="GPCR_2_extracellular_dom"/>
</dbReference>
<dbReference type="AlphaFoldDB" id="A0A7D9IPB0"/>
<sequence>MCWPATLANRTVYLPCPSLFFDHLSGNISRRCNESGEWGKADISFCRKHSVPLPSEEEDVQQRVYVVLSWFSFSIMIPSLIVTVYILKGKNERFNVHTNLILAFTLRITTFFIHHYENLGSSDTSRVSCNLVWILNRYFASTEIMWMLNEALLLLRKVVIIFDKKSYFKYYLLIGWGSPVAFLAAYIPTMVYVVDLPPKKCWAHYKDSIYMLVLYVPLVIILIIDFIALIYTVSIFVRRQNGQQKGDFIKIRKAIKGTLILSPLLGVIYLLIFFIPPNPPVWYQYFLRVVYPMQGTLACLVYITFSGELLNKAKSKYRSSFRRTTRILENGYSWSFSTRSRNTERTMRVNSSPDPSIDPSGLSHSSPPCDNGPKCGCPDSAVLRRIKQTSDDEEEENSF</sequence>
<evidence type="ECO:0000256" key="4">
    <source>
        <dbReference type="ARBA" id="ARBA00022692"/>
    </source>
</evidence>
<keyword evidence="13" id="KW-1185">Reference proteome</keyword>
<feature type="transmembrane region" description="Helical" evidence="11">
    <location>
        <begin position="167"/>
        <end position="189"/>
    </location>
</feature>
<dbReference type="Gene3D" id="4.10.1240.10">
    <property type="entry name" value="GPCR, family 2, extracellular hormone receptor domain"/>
    <property type="match status" value="1"/>
</dbReference>
<keyword evidence="8 12" id="KW-0675">Receptor</keyword>
<dbReference type="EMBL" id="CACRXK020006686">
    <property type="protein sequence ID" value="CAB4010132.1"/>
    <property type="molecule type" value="Genomic_DNA"/>
</dbReference>
<dbReference type="Pfam" id="PF02793">
    <property type="entry name" value="HRM"/>
    <property type="match status" value="1"/>
</dbReference>
<dbReference type="InterPro" id="IPR050332">
    <property type="entry name" value="GPCR_2"/>
</dbReference>
<keyword evidence="4 11" id="KW-0812">Transmembrane</keyword>
<comment type="caution">
    <text evidence="12">The sequence shown here is derived from an EMBL/GenBank/DDBJ whole genome shotgun (WGS) entry which is preliminary data.</text>
</comment>
<dbReference type="Gene3D" id="1.20.1070.10">
    <property type="entry name" value="Rhodopsin 7-helix transmembrane proteins"/>
    <property type="match status" value="1"/>
</dbReference>
<dbReference type="PRINTS" id="PR00249">
    <property type="entry name" value="GPCRSECRETIN"/>
</dbReference>
<evidence type="ECO:0000313" key="13">
    <source>
        <dbReference type="Proteomes" id="UP001152795"/>
    </source>
</evidence>
<feature type="region of interest" description="Disordered" evidence="10">
    <location>
        <begin position="343"/>
        <end position="375"/>
    </location>
</feature>
<feature type="transmembrane region" description="Helical" evidence="11">
    <location>
        <begin position="209"/>
        <end position="237"/>
    </location>
</feature>
<evidence type="ECO:0000256" key="7">
    <source>
        <dbReference type="ARBA" id="ARBA00023136"/>
    </source>
</evidence>
<evidence type="ECO:0000256" key="5">
    <source>
        <dbReference type="ARBA" id="ARBA00022989"/>
    </source>
</evidence>
<evidence type="ECO:0000256" key="2">
    <source>
        <dbReference type="ARBA" id="ARBA00005314"/>
    </source>
</evidence>
<dbReference type="PROSITE" id="PS50227">
    <property type="entry name" value="G_PROTEIN_RECEP_F2_3"/>
    <property type="match status" value="1"/>
</dbReference>
<dbReference type="Proteomes" id="UP001152795">
    <property type="component" value="Unassembled WGS sequence"/>
</dbReference>
<dbReference type="InterPro" id="IPR017981">
    <property type="entry name" value="GPCR_2-like_7TM"/>
</dbReference>
<evidence type="ECO:0000256" key="1">
    <source>
        <dbReference type="ARBA" id="ARBA00004651"/>
    </source>
</evidence>
<dbReference type="SUPFAM" id="SSF111418">
    <property type="entry name" value="Hormone receptor domain"/>
    <property type="match status" value="1"/>
</dbReference>
<evidence type="ECO:0000313" key="12">
    <source>
        <dbReference type="EMBL" id="CAB4010132.1"/>
    </source>
</evidence>
<gene>
    <name evidence="12" type="ORF">PACLA_8A020093</name>
</gene>
<dbReference type="OrthoDB" id="6022368at2759"/>
<dbReference type="GO" id="GO:0007166">
    <property type="term" value="P:cell surface receptor signaling pathway"/>
    <property type="evidence" value="ECO:0007669"/>
    <property type="project" value="InterPro"/>
</dbReference>
<feature type="transmembrane region" description="Helical" evidence="11">
    <location>
        <begin position="258"/>
        <end position="277"/>
    </location>
</feature>
<dbReference type="GO" id="GO:0007188">
    <property type="term" value="P:adenylate cyclase-modulating G protein-coupled receptor signaling pathway"/>
    <property type="evidence" value="ECO:0007669"/>
    <property type="project" value="TreeGrafter"/>
</dbReference>
<keyword evidence="7 11" id="KW-0472">Membrane</keyword>
<dbReference type="InterPro" id="IPR036445">
    <property type="entry name" value="GPCR_2_extracell_dom_sf"/>
</dbReference>
<evidence type="ECO:0000256" key="8">
    <source>
        <dbReference type="ARBA" id="ARBA00023170"/>
    </source>
</evidence>
<feature type="transmembrane region" description="Helical" evidence="11">
    <location>
        <begin position="289"/>
        <end position="310"/>
    </location>
</feature>
<protein>
    <submittedName>
        <fullName evidence="12">Corticotropin-releasing factor receptor 1</fullName>
    </submittedName>
</protein>
<evidence type="ECO:0000256" key="6">
    <source>
        <dbReference type="ARBA" id="ARBA00023040"/>
    </source>
</evidence>
<keyword evidence="3" id="KW-1003">Cell membrane</keyword>
<reference evidence="12" key="1">
    <citation type="submission" date="2020-04" db="EMBL/GenBank/DDBJ databases">
        <authorList>
            <person name="Alioto T."/>
            <person name="Alioto T."/>
            <person name="Gomez Garrido J."/>
        </authorList>
    </citation>
    <scope>NUCLEOTIDE SEQUENCE</scope>
    <source>
        <strain evidence="12">A484AB</strain>
    </source>
</reference>
<dbReference type="InterPro" id="IPR000832">
    <property type="entry name" value="GPCR_2_secretin-like"/>
</dbReference>
<feature type="transmembrane region" description="Helical" evidence="11">
    <location>
        <begin position="136"/>
        <end position="155"/>
    </location>
</feature>
<keyword evidence="9" id="KW-0807">Transducer</keyword>
<keyword evidence="6" id="KW-0297">G-protein coupled receptor</keyword>
<dbReference type="PROSITE" id="PS50261">
    <property type="entry name" value="G_PROTEIN_RECEP_F2_4"/>
    <property type="match status" value="1"/>
</dbReference>
<organism evidence="12 13">
    <name type="scientific">Paramuricea clavata</name>
    <name type="common">Red gorgonian</name>
    <name type="synonym">Violescent sea-whip</name>
    <dbReference type="NCBI Taxonomy" id="317549"/>
    <lineage>
        <taxon>Eukaryota</taxon>
        <taxon>Metazoa</taxon>
        <taxon>Cnidaria</taxon>
        <taxon>Anthozoa</taxon>
        <taxon>Octocorallia</taxon>
        <taxon>Malacalcyonacea</taxon>
        <taxon>Plexauridae</taxon>
        <taxon>Paramuricea</taxon>
    </lineage>
</organism>
<evidence type="ECO:0000256" key="9">
    <source>
        <dbReference type="ARBA" id="ARBA00023224"/>
    </source>
</evidence>
<proteinExistence type="inferred from homology"/>